<name>A0A0H2X5F6_XANC8</name>
<evidence type="ECO:0000313" key="3">
    <source>
        <dbReference type="Proteomes" id="UP000000420"/>
    </source>
</evidence>
<protein>
    <recommendedName>
        <fullName evidence="4">Secreted protein</fullName>
    </recommendedName>
</protein>
<gene>
    <name evidence="2" type="ordered locus">XC_1168</name>
</gene>
<sequence>MSFARRVPLLVCLTLALHATPVLAQRAVQGDLQSQMSAEQFKAAGLDKLDARELAALNDWLQGKVAKEAAVVVEQAKEAGRQEVIVKNRGFSDFGIKDPIESTVVGAFRGFSKGRTYTLANGQEWEQTDSVTLPGVRKDSPKTKIKPGLIGVWYMQIEGYNTQAKVRRVK</sequence>
<dbReference type="Proteomes" id="UP000000420">
    <property type="component" value="Chromosome"/>
</dbReference>
<keyword evidence="1" id="KW-0732">Signal</keyword>
<dbReference type="AlphaFoldDB" id="A0A0H2X5F6"/>
<evidence type="ECO:0000313" key="2">
    <source>
        <dbReference type="EMBL" id="AAY48238.1"/>
    </source>
</evidence>
<accession>A0A0H2X5F6</accession>
<evidence type="ECO:0000256" key="1">
    <source>
        <dbReference type="SAM" id="SignalP"/>
    </source>
</evidence>
<organism evidence="2 3">
    <name type="scientific">Xanthomonas campestris pv. campestris (strain 8004)</name>
    <dbReference type="NCBI Taxonomy" id="314565"/>
    <lineage>
        <taxon>Bacteria</taxon>
        <taxon>Pseudomonadati</taxon>
        <taxon>Pseudomonadota</taxon>
        <taxon>Gammaproteobacteria</taxon>
        <taxon>Lysobacterales</taxon>
        <taxon>Lysobacteraceae</taxon>
        <taxon>Xanthomonas</taxon>
    </lineage>
</organism>
<feature type="signal peptide" evidence="1">
    <location>
        <begin position="1"/>
        <end position="24"/>
    </location>
</feature>
<proteinExistence type="predicted"/>
<dbReference type="RefSeq" id="WP_011038064.1">
    <property type="nucleotide sequence ID" value="NC_007086.1"/>
</dbReference>
<reference evidence="2 3" key="1">
    <citation type="journal article" date="2005" name="Genome Res.">
        <title>Comparative and functional genomic analyses of the pathogenicity of phytopathogen Xanthomonas campestris pv. campestris.</title>
        <authorList>
            <person name="Qian W."/>
            <person name="Jia Y."/>
            <person name="Ren S.X."/>
            <person name="He Y.Q."/>
            <person name="Feng J.X."/>
            <person name="Lu L.F."/>
            <person name="Sun Q."/>
            <person name="Ying G."/>
            <person name="Tang D.J."/>
            <person name="Tang H."/>
            <person name="Wu W."/>
            <person name="Hao P."/>
            <person name="Wang L."/>
            <person name="Jiang B.L."/>
            <person name="Zeng S."/>
            <person name="Gu W.Y."/>
            <person name="Lu G."/>
            <person name="Rong L."/>
            <person name="Tian Y."/>
            <person name="Yao Z."/>
            <person name="Fu G."/>
            <person name="Chen B."/>
            <person name="Fang R."/>
            <person name="Qiang B."/>
            <person name="Chen Z."/>
            <person name="Zhao G.P."/>
            <person name="Tang J.L."/>
            <person name="He C."/>
        </authorList>
    </citation>
    <scope>NUCLEOTIDE SEQUENCE [LARGE SCALE GENOMIC DNA]</scope>
    <source>
        <strain evidence="2 3">8004</strain>
    </source>
</reference>
<dbReference type="KEGG" id="xcb:XC_1168"/>
<dbReference type="HOGENOM" id="CLU_105063_0_0_6"/>
<feature type="chain" id="PRO_5002601473" description="Secreted protein" evidence="1">
    <location>
        <begin position="25"/>
        <end position="170"/>
    </location>
</feature>
<evidence type="ECO:0008006" key="4">
    <source>
        <dbReference type="Google" id="ProtNLM"/>
    </source>
</evidence>
<dbReference type="EMBL" id="CP000050">
    <property type="protein sequence ID" value="AAY48238.1"/>
    <property type="molecule type" value="Genomic_DNA"/>
</dbReference>